<organism evidence="1 2">
    <name type="scientific">Lupinus albus</name>
    <name type="common">White lupine</name>
    <name type="synonym">Lupinus termis</name>
    <dbReference type="NCBI Taxonomy" id="3870"/>
    <lineage>
        <taxon>Eukaryota</taxon>
        <taxon>Viridiplantae</taxon>
        <taxon>Streptophyta</taxon>
        <taxon>Embryophyta</taxon>
        <taxon>Tracheophyta</taxon>
        <taxon>Spermatophyta</taxon>
        <taxon>Magnoliopsida</taxon>
        <taxon>eudicotyledons</taxon>
        <taxon>Gunneridae</taxon>
        <taxon>Pentapetalae</taxon>
        <taxon>rosids</taxon>
        <taxon>fabids</taxon>
        <taxon>Fabales</taxon>
        <taxon>Fabaceae</taxon>
        <taxon>Papilionoideae</taxon>
        <taxon>50 kb inversion clade</taxon>
        <taxon>genistoids sensu lato</taxon>
        <taxon>core genistoids</taxon>
        <taxon>Genisteae</taxon>
        <taxon>Lupinus</taxon>
    </lineage>
</organism>
<proteinExistence type="predicted"/>
<evidence type="ECO:0000313" key="1">
    <source>
        <dbReference type="EMBL" id="KAE9598427.1"/>
    </source>
</evidence>
<dbReference type="AlphaFoldDB" id="A0A6A4PEB4"/>
<dbReference type="Proteomes" id="UP000447434">
    <property type="component" value="Chromosome 15"/>
</dbReference>
<evidence type="ECO:0000313" key="2">
    <source>
        <dbReference type="Proteomes" id="UP000447434"/>
    </source>
</evidence>
<sequence length="62" mass="7044">MDTAFSHLEWWLWSRKNQESILSDGSSTNSSADSGMKELDALSIICQCRNYISNLFLLGSWV</sequence>
<reference evidence="2" key="1">
    <citation type="journal article" date="2020" name="Nat. Commun.">
        <title>Genome sequence of the cluster root forming white lupin.</title>
        <authorList>
            <person name="Hufnagel B."/>
            <person name="Marques A."/>
            <person name="Soriano A."/>
            <person name="Marques L."/>
            <person name="Divol F."/>
            <person name="Doumas P."/>
            <person name="Sallet E."/>
            <person name="Mancinotti D."/>
            <person name="Carrere S."/>
            <person name="Marande W."/>
            <person name="Arribat S."/>
            <person name="Keller J."/>
            <person name="Huneau C."/>
            <person name="Blein T."/>
            <person name="Aime D."/>
            <person name="Laguerre M."/>
            <person name="Taylor J."/>
            <person name="Schubert V."/>
            <person name="Nelson M."/>
            <person name="Geu-Flores F."/>
            <person name="Crespi M."/>
            <person name="Gallardo-Guerrero K."/>
            <person name="Delaux P.-M."/>
            <person name="Salse J."/>
            <person name="Berges H."/>
            <person name="Guyot R."/>
            <person name="Gouzy J."/>
            <person name="Peret B."/>
        </authorList>
    </citation>
    <scope>NUCLEOTIDE SEQUENCE [LARGE SCALE GENOMIC DNA]</scope>
    <source>
        <strain evidence="2">cv. Amiga</strain>
    </source>
</reference>
<gene>
    <name evidence="1" type="ORF">Lalb_Chr15g0080811</name>
</gene>
<accession>A0A6A4PEB4</accession>
<dbReference type="EMBL" id="WOCE01000015">
    <property type="protein sequence ID" value="KAE9598427.1"/>
    <property type="molecule type" value="Genomic_DNA"/>
</dbReference>
<name>A0A6A4PEB4_LUPAL</name>
<comment type="caution">
    <text evidence="1">The sequence shown here is derived from an EMBL/GenBank/DDBJ whole genome shotgun (WGS) entry which is preliminary data.</text>
</comment>
<keyword evidence="2" id="KW-1185">Reference proteome</keyword>
<protein>
    <submittedName>
        <fullName evidence="1">Uncharacterized protein</fullName>
    </submittedName>
</protein>